<feature type="region of interest" description="Disordered" evidence="1">
    <location>
        <begin position="194"/>
        <end position="216"/>
    </location>
</feature>
<evidence type="ECO:0000313" key="2">
    <source>
        <dbReference type="EMBL" id="KCW60306.1"/>
    </source>
</evidence>
<dbReference type="InterPro" id="IPR045289">
    <property type="entry name" value="At4g14310-like"/>
</dbReference>
<feature type="region of interest" description="Disordered" evidence="1">
    <location>
        <begin position="1"/>
        <end position="152"/>
    </location>
</feature>
<dbReference type="Gramene" id="KCW60306">
    <property type="protein sequence ID" value="KCW60306"/>
    <property type="gene ID" value="EUGRSUZ_H03018"/>
</dbReference>
<reference evidence="2" key="1">
    <citation type="submission" date="2013-07" db="EMBL/GenBank/DDBJ databases">
        <title>The genome of Eucalyptus grandis.</title>
        <authorList>
            <person name="Schmutz J."/>
            <person name="Hayes R."/>
            <person name="Myburg A."/>
            <person name="Tuskan G."/>
            <person name="Grattapaglia D."/>
            <person name="Rokhsar D.S."/>
        </authorList>
    </citation>
    <scope>NUCLEOTIDE SEQUENCE</scope>
    <source>
        <tissue evidence="2">Leaf extractions</tissue>
    </source>
</reference>
<accession>A0A059B331</accession>
<feature type="compositionally biased region" description="Basic and acidic residues" evidence="1">
    <location>
        <begin position="92"/>
        <end position="128"/>
    </location>
</feature>
<gene>
    <name evidence="2" type="ORF">EUGRSUZ_H03018</name>
</gene>
<organism evidence="2">
    <name type="scientific">Eucalyptus grandis</name>
    <name type="common">Flooded gum</name>
    <dbReference type="NCBI Taxonomy" id="71139"/>
    <lineage>
        <taxon>Eukaryota</taxon>
        <taxon>Viridiplantae</taxon>
        <taxon>Streptophyta</taxon>
        <taxon>Embryophyta</taxon>
        <taxon>Tracheophyta</taxon>
        <taxon>Spermatophyta</taxon>
        <taxon>Magnoliopsida</taxon>
        <taxon>eudicotyledons</taxon>
        <taxon>Gunneridae</taxon>
        <taxon>Pentapetalae</taxon>
        <taxon>rosids</taxon>
        <taxon>malvids</taxon>
        <taxon>Myrtales</taxon>
        <taxon>Myrtaceae</taxon>
        <taxon>Myrtoideae</taxon>
        <taxon>Eucalypteae</taxon>
        <taxon>Eucalyptus</taxon>
    </lineage>
</organism>
<dbReference type="AlphaFoldDB" id="A0A059B331"/>
<protein>
    <submittedName>
        <fullName evidence="2">Uncharacterized protein</fullName>
    </submittedName>
</protein>
<proteinExistence type="predicted"/>
<dbReference type="PANTHER" id="PTHR35492:SF1">
    <property type="entry name" value="TRANSDUCIN_WD40 REPEAT-LIKE SUPERFAMILY PROTEIN"/>
    <property type="match status" value="1"/>
</dbReference>
<evidence type="ECO:0000256" key="1">
    <source>
        <dbReference type="SAM" id="MobiDB-lite"/>
    </source>
</evidence>
<dbReference type="EMBL" id="KK198760">
    <property type="protein sequence ID" value="KCW60306.1"/>
    <property type="molecule type" value="Genomic_DNA"/>
</dbReference>
<dbReference type="PANTHER" id="PTHR35492">
    <property type="entry name" value="TRANSDUCIN/WD40 REPEAT-LIKE SUPERFAMILY PROTEIN"/>
    <property type="match status" value="1"/>
</dbReference>
<name>A0A059B331_EUCGR</name>
<sequence>MSALSARRIKDRGGAGAGAGAKVAAPRPGKPLTPLSNAKSVPGKENSGARPIAQKPALRAVPRVSSDGARWSSAVPRGRSPSPFGGRAGGSDGKKDRVLPRVSLEGREAEKKERRGIREVGVKSRDESGGGSGGSRILRDLKDKVKKGGGCEQSLVKSSKVDTRLESKGRVEEVRAEEVSVDLSAHPLHELLVDKKSEEGASANLASSSGVAGEMTGNASAKCLSSSGVEKGMSSEAVNGQVGKKHPSRLHEKLAFLEGKVKRIASDIKRTKEILDLNNPDESKVVLSDIQEKISGIEKAIGHAIGDSDGKMAAVKNTANAVLESDKSVGETQVEKRSSSKCSVKVLNSEELEARLFPHHKLLKNRTSVRASIASTQSSSKAGVHEMNISEANSMSKVEDDNAIALEFLASLDEEQSKITIKDQKSGMEICEVHEMDGVATSAVEDKFVDGKAEPEIMLTTDEKLDEFDDQENIQRLIIGEENEDSHAYQLHEIGSKTSTGGWFVSEGEAVLLAHDDGSCSYYDIANSEVRDLLCSHDS</sequence>